<keyword evidence="3" id="KW-1185">Reference proteome</keyword>
<feature type="signal peptide" evidence="1">
    <location>
        <begin position="1"/>
        <end position="20"/>
    </location>
</feature>
<comment type="caution">
    <text evidence="2">The sequence shown here is derived from an EMBL/GenBank/DDBJ whole genome shotgun (WGS) entry which is preliminary data.</text>
</comment>
<evidence type="ECO:0000313" key="2">
    <source>
        <dbReference type="EMBL" id="TKI71197.1"/>
    </source>
</evidence>
<dbReference type="EMBL" id="SZPX01000001">
    <property type="protein sequence ID" value="TKI71197.1"/>
    <property type="molecule type" value="Genomic_DNA"/>
</dbReference>
<evidence type="ECO:0008006" key="4">
    <source>
        <dbReference type="Google" id="ProtNLM"/>
    </source>
</evidence>
<keyword evidence="1" id="KW-0732">Signal</keyword>
<proteinExistence type="predicted"/>
<protein>
    <recommendedName>
        <fullName evidence="4">DUF2860 domain-containing protein</fullName>
    </recommendedName>
</protein>
<gene>
    <name evidence="2" type="ORF">FCU45_02120</name>
</gene>
<name>A0A4U2ZA15_9BACT</name>
<reference evidence="2 3" key="1">
    <citation type="submission" date="2019-04" db="EMBL/GenBank/DDBJ databases">
        <title>Sulfurimonas crateris sp. nov. a facultative anaerobic sulfur-oxidizing chemolithautotrophic bacterium isolated from a terrestrial mud vulcano.</title>
        <authorList>
            <person name="Ratnikova N.M."/>
            <person name="Slobodkin A.I."/>
            <person name="Merkel A.Y."/>
            <person name="Novikov A."/>
            <person name="Bonch-Osmolovskaya E.A."/>
            <person name="Slobodkina G.B."/>
        </authorList>
    </citation>
    <scope>NUCLEOTIDE SEQUENCE [LARGE SCALE GENOMIC DNA]</scope>
    <source>
        <strain evidence="2 3">SN118</strain>
    </source>
</reference>
<dbReference type="OrthoDB" id="5333735at2"/>
<accession>A0A4U2ZA15</accession>
<dbReference type="AlphaFoldDB" id="A0A4U2ZA15"/>
<evidence type="ECO:0000313" key="3">
    <source>
        <dbReference type="Proteomes" id="UP000309561"/>
    </source>
</evidence>
<feature type="chain" id="PRO_5020225795" description="DUF2860 domain-containing protein" evidence="1">
    <location>
        <begin position="21"/>
        <end position="336"/>
    </location>
</feature>
<evidence type="ECO:0000256" key="1">
    <source>
        <dbReference type="SAM" id="SignalP"/>
    </source>
</evidence>
<organism evidence="2 3">
    <name type="scientific">Sulfurimonas crateris</name>
    <dbReference type="NCBI Taxonomy" id="2574727"/>
    <lineage>
        <taxon>Bacteria</taxon>
        <taxon>Pseudomonadati</taxon>
        <taxon>Campylobacterota</taxon>
        <taxon>Epsilonproteobacteria</taxon>
        <taxon>Campylobacterales</taxon>
        <taxon>Sulfurimonadaceae</taxon>
        <taxon>Sulfurimonas</taxon>
    </lineage>
</organism>
<sequence>MSLRVMALLIYPFLTIFAAAQETTTQHTTEQYIDEKHKQFSSYVVKVFDNIDSSISRWVQESDDNKTGEDEAITNIDKFFKDEKFIEETQRSFLRIRLGAEFQSKADEDYNYKIRAQIPLNRTKKGFQLFIEDTEKSYFDPESSTEVKESNTAVGVNFFAPMYKDIKSKYSIGISSLTPYAKARYSKDFKLENWVIQPTQQFKYSLKSEWSEETNLYFNRALDERSLFRTTLHRKTQSHVDGFDYAVTFSYYFTLSHKKGFSISQQFWGNSKYKCEVAPQDYNGISNYSTFISWRQNIFKEWIALELGPAISFHRQYEYEPNYIFVFNVDFYFGNI</sequence>
<dbReference type="RefSeq" id="WP_137011789.1">
    <property type="nucleotide sequence ID" value="NZ_SZPX01000001.1"/>
</dbReference>
<dbReference type="Proteomes" id="UP000309561">
    <property type="component" value="Unassembled WGS sequence"/>
</dbReference>